<comment type="caution">
    <text evidence="1">The sequence shown here is derived from an EMBL/GenBank/DDBJ whole genome shotgun (WGS) entry which is preliminary data.</text>
</comment>
<proteinExistence type="predicted"/>
<dbReference type="SUPFAM" id="SSF53335">
    <property type="entry name" value="S-adenosyl-L-methionine-dependent methyltransferases"/>
    <property type="match status" value="1"/>
</dbReference>
<gene>
    <name evidence="1" type="ORF">GCM10023143_23040</name>
</gene>
<organism evidence="1 2">
    <name type="scientific">Compostibacter hankyongensis</name>
    <dbReference type="NCBI Taxonomy" id="1007089"/>
    <lineage>
        <taxon>Bacteria</taxon>
        <taxon>Pseudomonadati</taxon>
        <taxon>Bacteroidota</taxon>
        <taxon>Chitinophagia</taxon>
        <taxon>Chitinophagales</taxon>
        <taxon>Chitinophagaceae</taxon>
        <taxon>Compostibacter</taxon>
    </lineage>
</organism>
<name>A0ABP8FXF8_9BACT</name>
<accession>A0ABP8FXF8</accession>
<dbReference type="InterPro" id="IPR029063">
    <property type="entry name" value="SAM-dependent_MTases_sf"/>
</dbReference>
<dbReference type="GO" id="GO:0032259">
    <property type="term" value="P:methylation"/>
    <property type="evidence" value="ECO:0007669"/>
    <property type="project" value="UniProtKB-KW"/>
</dbReference>
<dbReference type="EMBL" id="BAABFN010000005">
    <property type="protein sequence ID" value="GAA4313038.1"/>
    <property type="molecule type" value="Genomic_DNA"/>
</dbReference>
<sequence>MSLAQHKDDRLRFEQQLTNSRNDVIPFIEAHFPLRPGMQVMEIGCGEGGVLQPFLEKGCHCVGVDLVPARIALARSFLGDYEKEGRLRLIAQNIYDVDFHGAFQHAFDLILLKDAIEHIPDQERLIGYLKTLLKPGGQVFFGFPPWYMPHGGHQQICQNRLLSMLPYIHLLPGRLYPALLKTFGEKPDTIHELLDVKSTGISIERFERIVKKQGFRVSSRCHFLINPIYRYKFGLKPRRQAAFITALPWLRDFLTTCVYYLITPAE</sequence>
<dbReference type="GO" id="GO:0008168">
    <property type="term" value="F:methyltransferase activity"/>
    <property type="evidence" value="ECO:0007669"/>
    <property type="project" value="UniProtKB-KW"/>
</dbReference>
<dbReference type="CDD" id="cd02440">
    <property type="entry name" value="AdoMet_MTases"/>
    <property type="match status" value="1"/>
</dbReference>
<evidence type="ECO:0000313" key="1">
    <source>
        <dbReference type="EMBL" id="GAA4313038.1"/>
    </source>
</evidence>
<dbReference type="Proteomes" id="UP001501207">
    <property type="component" value="Unassembled WGS sequence"/>
</dbReference>
<keyword evidence="1" id="KW-0489">Methyltransferase</keyword>
<keyword evidence="1" id="KW-0808">Transferase</keyword>
<dbReference type="PANTHER" id="PTHR43861">
    <property type="entry name" value="TRANS-ACONITATE 2-METHYLTRANSFERASE-RELATED"/>
    <property type="match status" value="1"/>
</dbReference>
<dbReference type="RefSeq" id="WP_344979413.1">
    <property type="nucleotide sequence ID" value="NZ_BAABFN010000005.1"/>
</dbReference>
<dbReference type="Gene3D" id="3.40.50.150">
    <property type="entry name" value="Vaccinia Virus protein VP39"/>
    <property type="match status" value="1"/>
</dbReference>
<keyword evidence="2" id="KW-1185">Reference proteome</keyword>
<protein>
    <submittedName>
        <fullName evidence="1">Class I SAM-dependent methyltransferase</fullName>
    </submittedName>
</protein>
<dbReference type="Pfam" id="PF13489">
    <property type="entry name" value="Methyltransf_23"/>
    <property type="match status" value="1"/>
</dbReference>
<evidence type="ECO:0000313" key="2">
    <source>
        <dbReference type="Proteomes" id="UP001501207"/>
    </source>
</evidence>
<reference evidence="2" key="1">
    <citation type="journal article" date="2019" name="Int. J. Syst. Evol. Microbiol.">
        <title>The Global Catalogue of Microorganisms (GCM) 10K type strain sequencing project: providing services to taxonomists for standard genome sequencing and annotation.</title>
        <authorList>
            <consortium name="The Broad Institute Genomics Platform"/>
            <consortium name="The Broad Institute Genome Sequencing Center for Infectious Disease"/>
            <person name="Wu L."/>
            <person name="Ma J."/>
        </authorList>
    </citation>
    <scope>NUCLEOTIDE SEQUENCE [LARGE SCALE GENOMIC DNA]</scope>
    <source>
        <strain evidence="2">JCM 17664</strain>
    </source>
</reference>
<dbReference type="PANTHER" id="PTHR43861:SF1">
    <property type="entry name" value="TRANS-ACONITATE 2-METHYLTRANSFERASE"/>
    <property type="match status" value="1"/>
</dbReference>